<evidence type="ECO:0000256" key="1">
    <source>
        <dbReference type="ARBA" id="ARBA00004148"/>
    </source>
</evidence>
<keyword evidence="5" id="KW-0067">ATP-binding</keyword>
<dbReference type="SUPFAM" id="SSF111331">
    <property type="entry name" value="NAD kinase/diacylglycerol kinase-like"/>
    <property type="match status" value="1"/>
</dbReference>
<evidence type="ECO:0000313" key="9">
    <source>
        <dbReference type="EMBL" id="KAJ3686886.1"/>
    </source>
</evidence>
<dbReference type="EC" id="2.7.1.91" evidence="7"/>
<evidence type="ECO:0000256" key="5">
    <source>
        <dbReference type="ARBA" id="ARBA00022840"/>
    </source>
</evidence>
<organism evidence="9 10">
    <name type="scientific">Rhynchospora tenuis</name>
    <dbReference type="NCBI Taxonomy" id="198213"/>
    <lineage>
        <taxon>Eukaryota</taxon>
        <taxon>Viridiplantae</taxon>
        <taxon>Streptophyta</taxon>
        <taxon>Embryophyta</taxon>
        <taxon>Tracheophyta</taxon>
        <taxon>Spermatophyta</taxon>
        <taxon>Magnoliopsida</taxon>
        <taxon>Liliopsida</taxon>
        <taxon>Poales</taxon>
        <taxon>Cyperaceae</taxon>
        <taxon>Cyperoideae</taxon>
        <taxon>Rhynchosporeae</taxon>
        <taxon>Rhynchospora</taxon>
    </lineage>
</organism>
<sequence>MEAQSEKDTRQMTGVQTQTETVCINGSLTKASLSLSTESGGRGGELRWHISNNDKSKGERSLDFDRDVLGLEVNDKRIKLKAFEVVQKESWFSGKGEKQRVRNDYVFEMETEEMAISWGRMISDCIESLGRPKELFVIVNPFGGKKCGPKIFEEEVKPLLEAAGINFKMQETRHKMHAREIAYSLDLTKYDGIACVSGDGVVVEVVNGLLEREDWKHAITMPLGIIPGGTGNGMAKSLLHSVKEEYSASNATFAIVRGCKCPLDVASIVQGDKVLFSVLLLAWGLVADINIESEKYRWMGSARFDIYSLLRIFGLRKYNGKIQFVPALGYEEFGDPIGEPNNWKGETVILQDAFGNGGGSEMHGYKGSSTEFEASKWRFINGPFVTVWIQNAPWASKDIMAAPQAKFSDGCLDLVIIKDCPKTVLLSLLLSIRDGSHVYSPFVTYLKVKALKLEPGQRVGDPTMGGIIDMDGEVIARGDDAIHHDPNWMDYESPFLMKVDEGLATLFCPN</sequence>
<gene>
    <name evidence="9" type="ORF">LUZ61_016050</name>
</gene>
<dbReference type="InterPro" id="IPR050187">
    <property type="entry name" value="Lipid_Phosphate_FormReg"/>
</dbReference>
<dbReference type="EMBL" id="JAMRDG010000002">
    <property type="protein sequence ID" value="KAJ3686886.1"/>
    <property type="molecule type" value="Genomic_DNA"/>
</dbReference>
<dbReference type="SMART" id="SM00046">
    <property type="entry name" value="DAGKc"/>
    <property type="match status" value="1"/>
</dbReference>
<reference evidence="9 10" key="1">
    <citation type="journal article" date="2022" name="Cell">
        <title>Repeat-based holocentromeres influence genome architecture and karyotype evolution.</title>
        <authorList>
            <person name="Hofstatter P.G."/>
            <person name="Thangavel G."/>
            <person name="Lux T."/>
            <person name="Neumann P."/>
            <person name="Vondrak T."/>
            <person name="Novak P."/>
            <person name="Zhang M."/>
            <person name="Costa L."/>
            <person name="Castellani M."/>
            <person name="Scott A."/>
            <person name="Toegelov H."/>
            <person name="Fuchs J."/>
            <person name="Mata-Sucre Y."/>
            <person name="Dias Y."/>
            <person name="Vanzela A.L.L."/>
            <person name="Huettel B."/>
            <person name="Almeida C.C.S."/>
            <person name="Simkova H."/>
            <person name="Souza G."/>
            <person name="Pedrosa-Harand A."/>
            <person name="Macas J."/>
            <person name="Mayer K.F.X."/>
            <person name="Houben A."/>
            <person name="Marques A."/>
        </authorList>
    </citation>
    <scope>NUCLEOTIDE SEQUENCE [LARGE SCALE GENOMIC DNA]</scope>
    <source>
        <strain evidence="9">RhyTen1mFocal</strain>
    </source>
</reference>
<comment type="subcellular location">
    <subcellularLocation>
        <location evidence="1">Vacuole membrane</location>
        <topology evidence="1">Peripheral membrane protein</topology>
    </subcellularLocation>
</comment>
<dbReference type="FunFam" id="3.40.50.10330:FF:000005">
    <property type="entry name" value="Sphingosine kinase 2"/>
    <property type="match status" value="1"/>
</dbReference>
<evidence type="ECO:0000256" key="3">
    <source>
        <dbReference type="ARBA" id="ARBA00022741"/>
    </source>
</evidence>
<protein>
    <recommendedName>
        <fullName evidence="7">sphingosine kinase</fullName>
        <ecNumber evidence="7">2.7.1.91</ecNumber>
    </recommendedName>
</protein>
<dbReference type="InterPro" id="IPR001206">
    <property type="entry name" value="Diacylglycerol_kinase_cat_dom"/>
</dbReference>
<evidence type="ECO:0000256" key="4">
    <source>
        <dbReference type="ARBA" id="ARBA00022777"/>
    </source>
</evidence>
<dbReference type="GO" id="GO:0046512">
    <property type="term" value="P:sphingosine biosynthetic process"/>
    <property type="evidence" value="ECO:0007669"/>
    <property type="project" value="TreeGrafter"/>
</dbReference>
<dbReference type="InterPro" id="IPR016064">
    <property type="entry name" value="NAD/diacylglycerol_kinase_sf"/>
</dbReference>
<dbReference type="Gene3D" id="2.60.200.40">
    <property type="match status" value="1"/>
</dbReference>
<name>A0AAD5Z4T0_9POAL</name>
<keyword evidence="10" id="KW-1185">Reference proteome</keyword>
<dbReference type="PANTHER" id="PTHR12358:SF31">
    <property type="entry name" value="ACYLGLYCEROL KINASE, MITOCHONDRIAL"/>
    <property type="match status" value="1"/>
</dbReference>
<dbReference type="GO" id="GO:0005774">
    <property type="term" value="C:vacuolar membrane"/>
    <property type="evidence" value="ECO:0007669"/>
    <property type="project" value="UniProtKB-SubCell"/>
</dbReference>
<keyword evidence="2" id="KW-0808">Transferase</keyword>
<dbReference type="PANTHER" id="PTHR12358">
    <property type="entry name" value="SPHINGOSINE KINASE"/>
    <property type="match status" value="1"/>
</dbReference>
<evidence type="ECO:0000256" key="6">
    <source>
        <dbReference type="ARBA" id="ARBA00023136"/>
    </source>
</evidence>
<dbReference type="InterPro" id="IPR017438">
    <property type="entry name" value="ATP-NAD_kinase_N"/>
</dbReference>
<dbReference type="PROSITE" id="PS50146">
    <property type="entry name" value="DAGK"/>
    <property type="match status" value="1"/>
</dbReference>
<dbReference type="Proteomes" id="UP001210211">
    <property type="component" value="Unassembled WGS sequence"/>
</dbReference>
<dbReference type="GO" id="GO:0071215">
    <property type="term" value="P:cellular response to abscisic acid stimulus"/>
    <property type="evidence" value="ECO:0007669"/>
    <property type="project" value="UniProtKB-ARBA"/>
</dbReference>
<dbReference type="Gene3D" id="3.40.50.10330">
    <property type="entry name" value="Probable inorganic polyphosphate/atp-NAD kinase, domain 1"/>
    <property type="match status" value="1"/>
</dbReference>
<evidence type="ECO:0000256" key="2">
    <source>
        <dbReference type="ARBA" id="ARBA00022679"/>
    </source>
</evidence>
<dbReference type="GO" id="GO:0008481">
    <property type="term" value="F:sphingosine kinase activity"/>
    <property type="evidence" value="ECO:0007669"/>
    <property type="project" value="UniProtKB-EC"/>
</dbReference>
<evidence type="ECO:0000313" key="10">
    <source>
        <dbReference type="Proteomes" id="UP001210211"/>
    </source>
</evidence>
<feature type="domain" description="DAGKc" evidence="8">
    <location>
        <begin position="130"/>
        <end position="272"/>
    </location>
</feature>
<keyword evidence="6" id="KW-0472">Membrane</keyword>
<comment type="caution">
    <text evidence="9">The sequence shown here is derived from an EMBL/GenBank/DDBJ whole genome shotgun (WGS) entry which is preliminary data.</text>
</comment>
<dbReference type="Pfam" id="PF00781">
    <property type="entry name" value="DAGK_cat"/>
    <property type="match status" value="1"/>
</dbReference>
<dbReference type="GO" id="GO:0005524">
    <property type="term" value="F:ATP binding"/>
    <property type="evidence" value="ECO:0007669"/>
    <property type="project" value="UniProtKB-KW"/>
</dbReference>
<proteinExistence type="predicted"/>
<keyword evidence="4" id="KW-0418">Kinase</keyword>
<dbReference type="InterPro" id="IPR045540">
    <property type="entry name" value="YegS/DAGK_C"/>
</dbReference>
<keyword evidence="3" id="KW-0547">Nucleotide-binding</keyword>
<accession>A0AAD5Z4T0</accession>
<dbReference type="AlphaFoldDB" id="A0AAD5Z4T0"/>
<evidence type="ECO:0000259" key="8">
    <source>
        <dbReference type="PROSITE" id="PS50146"/>
    </source>
</evidence>
<dbReference type="Pfam" id="PF19279">
    <property type="entry name" value="YegS_C"/>
    <property type="match status" value="1"/>
</dbReference>
<evidence type="ECO:0000256" key="7">
    <source>
        <dbReference type="ARBA" id="ARBA00044037"/>
    </source>
</evidence>